<evidence type="ECO:0000259" key="12">
    <source>
        <dbReference type="PROSITE" id="PS50011"/>
    </source>
</evidence>
<evidence type="ECO:0000256" key="4">
    <source>
        <dbReference type="ARBA" id="ARBA00022679"/>
    </source>
</evidence>
<feature type="compositionally biased region" description="Basic and acidic residues" evidence="11">
    <location>
        <begin position="1"/>
        <end position="13"/>
    </location>
</feature>
<feature type="compositionally biased region" description="Polar residues" evidence="11">
    <location>
        <begin position="1507"/>
        <end position="1517"/>
    </location>
</feature>
<feature type="compositionally biased region" description="Polar residues" evidence="11">
    <location>
        <begin position="1485"/>
        <end position="1499"/>
    </location>
</feature>
<dbReference type="GO" id="GO:0004674">
    <property type="term" value="F:protein serine/threonine kinase activity"/>
    <property type="evidence" value="ECO:0007669"/>
    <property type="project" value="UniProtKB-KW"/>
</dbReference>
<dbReference type="SUPFAM" id="SSF56112">
    <property type="entry name" value="Protein kinase-like (PK-like)"/>
    <property type="match status" value="1"/>
</dbReference>
<keyword evidence="2" id="KW-0723">Serine/threonine-protein kinase</keyword>
<evidence type="ECO:0000256" key="9">
    <source>
        <dbReference type="ARBA" id="ARBA00048679"/>
    </source>
</evidence>
<feature type="region of interest" description="Disordered" evidence="11">
    <location>
        <begin position="1"/>
        <end position="26"/>
    </location>
</feature>
<evidence type="ECO:0000256" key="8">
    <source>
        <dbReference type="ARBA" id="ARBA00047899"/>
    </source>
</evidence>
<feature type="domain" description="AGC-kinase C-terminal" evidence="14">
    <location>
        <begin position="1186"/>
        <end position="1249"/>
    </location>
</feature>
<organism evidence="15 16">
    <name type="scientific">Maudiozyma humilis</name>
    <name type="common">Sour dough yeast</name>
    <name type="synonym">Kazachstania humilis</name>
    <dbReference type="NCBI Taxonomy" id="51915"/>
    <lineage>
        <taxon>Eukaryota</taxon>
        <taxon>Fungi</taxon>
        <taxon>Dikarya</taxon>
        <taxon>Ascomycota</taxon>
        <taxon>Saccharomycotina</taxon>
        <taxon>Saccharomycetes</taxon>
        <taxon>Saccharomycetales</taxon>
        <taxon>Saccharomycetaceae</taxon>
        <taxon>Maudiozyma</taxon>
    </lineage>
</organism>
<evidence type="ECO:0000256" key="6">
    <source>
        <dbReference type="ARBA" id="ARBA00022777"/>
    </source>
</evidence>
<comment type="catalytic activity">
    <reaction evidence="8">
        <text>L-threonyl-[protein] + ATP = O-phospho-L-threonyl-[protein] + ADP + H(+)</text>
        <dbReference type="Rhea" id="RHEA:46608"/>
        <dbReference type="Rhea" id="RHEA-COMP:11060"/>
        <dbReference type="Rhea" id="RHEA-COMP:11605"/>
        <dbReference type="ChEBI" id="CHEBI:15378"/>
        <dbReference type="ChEBI" id="CHEBI:30013"/>
        <dbReference type="ChEBI" id="CHEBI:30616"/>
        <dbReference type="ChEBI" id="CHEBI:61977"/>
        <dbReference type="ChEBI" id="CHEBI:456216"/>
        <dbReference type="EC" id="2.7.11.1"/>
    </reaction>
</comment>
<feature type="domain" description="Protein kinase" evidence="12">
    <location>
        <begin position="760"/>
        <end position="1185"/>
    </location>
</feature>
<keyword evidence="6 15" id="KW-0418">Kinase</keyword>
<dbReference type="EC" id="2.7.11.1" evidence="1"/>
<evidence type="ECO:0000256" key="11">
    <source>
        <dbReference type="SAM" id="MobiDB-lite"/>
    </source>
</evidence>
<keyword evidence="16" id="KW-1185">Reference proteome</keyword>
<dbReference type="PROSITE" id="PS00108">
    <property type="entry name" value="PROTEIN_KINASE_ST"/>
    <property type="match status" value="1"/>
</dbReference>
<dbReference type="SMART" id="SM00448">
    <property type="entry name" value="REC"/>
    <property type="match status" value="1"/>
</dbReference>
<feature type="compositionally biased region" description="Polar residues" evidence="11">
    <location>
        <begin position="1301"/>
        <end position="1318"/>
    </location>
</feature>
<evidence type="ECO:0000259" key="13">
    <source>
        <dbReference type="PROSITE" id="PS50110"/>
    </source>
</evidence>
<feature type="compositionally biased region" description="Basic and acidic residues" evidence="11">
    <location>
        <begin position="1366"/>
        <end position="1375"/>
    </location>
</feature>
<feature type="compositionally biased region" description="Low complexity" evidence="11">
    <location>
        <begin position="1381"/>
        <end position="1394"/>
    </location>
</feature>
<feature type="compositionally biased region" description="Polar residues" evidence="11">
    <location>
        <begin position="615"/>
        <end position="641"/>
    </location>
</feature>
<keyword evidence="3" id="KW-0597">Phosphoprotein</keyword>
<sequence>MSEGDRSDAESHGSSHVSSHDSSQGSSADYDNYIRIATENTLSMVLELDMDGLLKYISAPQWEALLSTPPPTPGTRFSDYVEGSPQDKAVFRSAVEMMLENDNVSYTVTFNVRNAAGDLQPLEACGILIHSDTQTYSMWNVKPYNEQWHGEQLDQVLPAEFIKKLGFGATVFADYLHDVEESRAIVDADLPLPRTELCRVCENFVPAWWLETHSQNCVVEHRIESAVQLIHDNLVEQRAVLRNFEETIESSNDTTAPLQYKDTQITLGSDRIRRVQNVLSALDELAEFAVNINTSEMLTATDNMAEFQFSPATRNNIQRIQNWHQSFDIQQYSQGANDDNDDDDTNIDGLRLLIDDTMHLARRKVDAVLRLDNALKYGQRIKDEVNDVALQLIREQLQNNRISKAHELSVQFSNDNASSTTSLPTLAMASPEVEYNSVDSLLHKLPSRHMMQDGNDNNIQDTIPEQQLSSALTFPNHSTESFNTLDGRSGDVPRLVTPQPKHAKNTLFSDSYLKDDELPKAGLRMRQRPSEEGGSSSTNTTSVTPLENRGTPDHYTGKFPRYTSRSITPSMQVDYDMYQSDASHEHNSTVDSANMNLSNNNNSSFNSTSNSNSSFHTPRVSSGSKMNPSQAPGQSQPNITINLPKLSTTISLTPRRGSPLPSNMSAFNNQKGSTPNVFNDPQLNHYNNSIHFNNSLSTQGHGHSRSAIEKSPISSPFAMARDFLTPEQFPNTSASPSQPLSPLLLATNQIKTAAPSIRDYDILKPISRGAYGSVYLARKKLTGDYFAIKALRKSDMIAKNQVMNVKSERAIMMFQSDKPYVAKLFATFQNKDNLFLVMEYLPGGDLATLIKMMGTLPDEWVRQYLAEIIVGVEDMHQNGIIHHDLKPDNLLIDSNGHIKLTDFGLSRAGLIRRHKVSNRSRSITSNTIDEARSLSQSHSQESAAPDQKGLGIARPKKTSISSLKSHEFGSTGPSSPRVESIQNSELAAMNKNDSQMSLSLFEVSRSSTPPPQAMTSCSTPSNPRPDAVSNADYSSSGTQIPTIKRKSHSNSISTVSSVTSHTSDMALFHPDDTKQDKKFFGTPDYLAPETIEGTGEGDECDWWSLGCILFELLLGYPPFHANTPEAVFRNILADNIQWPTFENPEEEAEFVSKDAKDLITKLLVLDPSKRLGVNGAQEIKDHPYFKTIDWSNVYDEEPSFVPAIENPENTEYFDSRGAVLENLGDSDDDNQDPNSGYNLHDNSDIPDINSTSGLSLNMTKGTPTFSTPRKWSGSSLQETGDKNSPINKLSISSVLESVVSPQNAGQSENSSRNSSVPKSMSLAIPPHMRERRTSKLNESQTEFGSFYFRNLSALDKANKDVINRLKSEHLSDAPRAHRRTSSSSMAGSSSDNSSTKLKVTKGTLIGSPAINPTTKNMFRSDSSSIRSFSPDRSISLDHVPTPLSRKGSIISNIELNTPVTSSVNGIAVKSPNALFFNEADSPTTSKFRSPLSPASNTFTKVGRNKAPSKSTTNTPQRASVVDMSSDEADRLQAVARVNSLRYRRKSGRRASSNSANVIGYHIDVLLCEPIPIHRYRATRDLESMGCTVVVASTGDEIISKATSGIKFDLIFLPLKLVNFSVFDIVKLIKHTNDVNAHTPIIAVTNYYQEAVSTNMFDDVMEKPVDAAQLHRILLKYSLKRSQEEAENTIMSDSDEASSAIMR</sequence>
<dbReference type="GO" id="GO:0005737">
    <property type="term" value="C:cytoplasm"/>
    <property type="evidence" value="ECO:0007669"/>
    <property type="project" value="TreeGrafter"/>
</dbReference>
<dbReference type="GO" id="GO:1901992">
    <property type="term" value="P:positive regulation of mitotic cell cycle phase transition"/>
    <property type="evidence" value="ECO:0007669"/>
    <property type="project" value="UniProtKB-ARBA"/>
</dbReference>
<dbReference type="GO" id="GO:0005524">
    <property type="term" value="F:ATP binding"/>
    <property type="evidence" value="ECO:0007669"/>
    <property type="project" value="UniProtKB-KW"/>
</dbReference>
<keyword evidence="7" id="KW-0067">ATP-binding</keyword>
<feature type="compositionally biased region" description="Low complexity" evidence="11">
    <location>
        <begin position="14"/>
        <end position="26"/>
    </location>
</feature>
<evidence type="ECO:0000259" key="14">
    <source>
        <dbReference type="PROSITE" id="PS51285"/>
    </source>
</evidence>
<dbReference type="InterPro" id="IPR008271">
    <property type="entry name" value="Ser/Thr_kinase_AS"/>
</dbReference>
<evidence type="ECO:0000256" key="3">
    <source>
        <dbReference type="ARBA" id="ARBA00022553"/>
    </source>
</evidence>
<dbReference type="InterPro" id="IPR011009">
    <property type="entry name" value="Kinase-like_dom_sf"/>
</dbReference>
<dbReference type="CDD" id="cd17546">
    <property type="entry name" value="REC_hyHK_CKI1_RcsC-like"/>
    <property type="match status" value="1"/>
</dbReference>
<evidence type="ECO:0000256" key="5">
    <source>
        <dbReference type="ARBA" id="ARBA00022741"/>
    </source>
</evidence>
<feature type="region of interest" description="Disordered" evidence="11">
    <location>
        <begin position="1366"/>
        <end position="1397"/>
    </location>
</feature>
<dbReference type="CDD" id="cd05611">
    <property type="entry name" value="STKc_Rim15_like"/>
    <property type="match status" value="1"/>
</dbReference>
<evidence type="ECO:0000256" key="10">
    <source>
        <dbReference type="PROSITE-ProRule" id="PRU00169"/>
    </source>
</evidence>
<evidence type="ECO:0000313" key="16">
    <source>
        <dbReference type="Proteomes" id="UP001377567"/>
    </source>
</evidence>
<dbReference type="PANTHER" id="PTHR24356:SF1">
    <property type="entry name" value="SERINE_THREONINE-PROTEIN KINASE GREATWALL"/>
    <property type="match status" value="1"/>
</dbReference>
<feature type="region of interest" description="Disordered" evidence="11">
    <location>
        <begin position="919"/>
        <end position="980"/>
    </location>
</feature>
<name>A0AAV5RT90_MAUHU</name>
<gene>
    <name evidence="15" type="ORF">DAKH74_005390</name>
</gene>
<keyword evidence="4" id="KW-0808">Transferase</keyword>
<protein>
    <recommendedName>
        <fullName evidence="1">non-specific serine/threonine protein kinase</fullName>
        <ecNumber evidence="1">2.7.11.1</ecNumber>
    </recommendedName>
</protein>
<evidence type="ECO:0000313" key="15">
    <source>
        <dbReference type="EMBL" id="GMM53923.1"/>
    </source>
</evidence>
<feature type="region of interest" description="Disordered" evidence="11">
    <location>
        <begin position="1485"/>
        <end position="1525"/>
    </location>
</feature>
<dbReference type="Proteomes" id="UP001377567">
    <property type="component" value="Unassembled WGS sequence"/>
</dbReference>
<dbReference type="GO" id="GO:0006950">
    <property type="term" value="P:response to stress"/>
    <property type="evidence" value="ECO:0007669"/>
    <property type="project" value="UniProtKB-ARBA"/>
</dbReference>
<dbReference type="SUPFAM" id="SSF52172">
    <property type="entry name" value="CheY-like"/>
    <property type="match status" value="1"/>
</dbReference>
<dbReference type="PROSITE" id="PS50110">
    <property type="entry name" value="RESPONSE_REGULATORY"/>
    <property type="match status" value="1"/>
</dbReference>
<accession>A0AAV5RT90</accession>
<feature type="compositionally biased region" description="Low complexity" evidence="11">
    <location>
        <begin position="592"/>
        <end position="614"/>
    </location>
</feature>
<proteinExistence type="predicted"/>
<comment type="caution">
    <text evidence="15">The sequence shown here is derived from an EMBL/GenBank/DDBJ whole genome shotgun (WGS) entry which is preliminary data.</text>
</comment>
<dbReference type="Pfam" id="PF00069">
    <property type="entry name" value="Pkinase"/>
    <property type="match status" value="2"/>
</dbReference>
<dbReference type="InterPro" id="IPR001789">
    <property type="entry name" value="Sig_transdc_resp-reg_receiver"/>
</dbReference>
<dbReference type="GO" id="GO:0000160">
    <property type="term" value="P:phosphorelay signal transduction system"/>
    <property type="evidence" value="ECO:0007669"/>
    <property type="project" value="InterPro"/>
</dbReference>
<comment type="catalytic activity">
    <reaction evidence="9">
        <text>L-seryl-[protein] + ATP = O-phospho-L-seryl-[protein] + ADP + H(+)</text>
        <dbReference type="Rhea" id="RHEA:17989"/>
        <dbReference type="Rhea" id="RHEA-COMP:9863"/>
        <dbReference type="Rhea" id="RHEA-COMP:11604"/>
        <dbReference type="ChEBI" id="CHEBI:15378"/>
        <dbReference type="ChEBI" id="CHEBI:29999"/>
        <dbReference type="ChEBI" id="CHEBI:30616"/>
        <dbReference type="ChEBI" id="CHEBI:83421"/>
        <dbReference type="ChEBI" id="CHEBI:456216"/>
        <dbReference type="EC" id="2.7.11.1"/>
    </reaction>
</comment>
<dbReference type="PANTHER" id="PTHR24356">
    <property type="entry name" value="SERINE/THREONINE-PROTEIN KINASE"/>
    <property type="match status" value="1"/>
</dbReference>
<dbReference type="FunFam" id="1.10.510.10:FF:000340">
    <property type="entry name" value="Serine threonine protein kinase"/>
    <property type="match status" value="1"/>
</dbReference>
<dbReference type="FunFam" id="3.30.200.20:FF:001008">
    <property type="entry name" value="Serine/threonine-protein kinase cek1"/>
    <property type="match status" value="1"/>
</dbReference>
<dbReference type="InterPro" id="IPR000719">
    <property type="entry name" value="Prot_kinase_dom"/>
</dbReference>
<feature type="domain" description="Response regulatory" evidence="13">
    <location>
        <begin position="1563"/>
        <end position="1677"/>
    </location>
</feature>
<dbReference type="PROSITE" id="PS51285">
    <property type="entry name" value="AGC_KINASE_CTER"/>
    <property type="match status" value="1"/>
</dbReference>
<feature type="compositionally biased region" description="Polar residues" evidence="11">
    <location>
        <begin position="1248"/>
        <end position="1286"/>
    </location>
</feature>
<dbReference type="Gene3D" id="3.40.50.2300">
    <property type="match status" value="1"/>
</dbReference>
<feature type="region of interest" description="Disordered" evidence="11">
    <location>
        <begin position="476"/>
        <end position="567"/>
    </location>
</feature>
<dbReference type="PROSITE" id="PS50011">
    <property type="entry name" value="PROTEIN_KINASE_DOM"/>
    <property type="match status" value="1"/>
</dbReference>
<dbReference type="GO" id="GO:0005634">
    <property type="term" value="C:nucleus"/>
    <property type="evidence" value="ECO:0007669"/>
    <property type="project" value="TreeGrafter"/>
</dbReference>
<dbReference type="Gene3D" id="1.10.510.10">
    <property type="entry name" value="Transferase(Phosphotransferase) domain 1"/>
    <property type="match status" value="2"/>
</dbReference>
<dbReference type="InterPro" id="IPR000961">
    <property type="entry name" value="AGC-kinase_C"/>
</dbReference>
<feature type="region of interest" description="Disordered" evidence="11">
    <location>
        <begin position="582"/>
        <end position="641"/>
    </location>
</feature>
<dbReference type="SMART" id="SM00220">
    <property type="entry name" value="S_TKc"/>
    <property type="match status" value="1"/>
</dbReference>
<dbReference type="InterPro" id="IPR011006">
    <property type="entry name" value="CheY-like_superfamily"/>
</dbReference>
<dbReference type="Gene3D" id="3.30.200.20">
    <property type="entry name" value="Phosphorylase Kinase, domain 1"/>
    <property type="match status" value="1"/>
</dbReference>
<dbReference type="InterPro" id="IPR050236">
    <property type="entry name" value="Ser_Thr_kinase_AGC"/>
</dbReference>
<reference evidence="15 16" key="1">
    <citation type="journal article" date="2023" name="Elife">
        <title>Identification of key yeast species and microbe-microbe interactions impacting larval growth of Drosophila in the wild.</title>
        <authorList>
            <person name="Mure A."/>
            <person name="Sugiura Y."/>
            <person name="Maeda R."/>
            <person name="Honda K."/>
            <person name="Sakurai N."/>
            <person name="Takahashi Y."/>
            <person name="Watada M."/>
            <person name="Katoh T."/>
            <person name="Gotoh A."/>
            <person name="Gotoh Y."/>
            <person name="Taniguchi I."/>
            <person name="Nakamura K."/>
            <person name="Hayashi T."/>
            <person name="Katayama T."/>
            <person name="Uemura T."/>
            <person name="Hattori Y."/>
        </authorList>
    </citation>
    <scope>NUCLEOTIDE SEQUENCE [LARGE SCALE GENOMIC DNA]</scope>
    <source>
        <strain evidence="15 16">KH-74</strain>
    </source>
</reference>
<feature type="region of interest" description="Disordered" evidence="11">
    <location>
        <begin position="1002"/>
        <end position="1051"/>
    </location>
</feature>
<evidence type="ECO:0000256" key="1">
    <source>
        <dbReference type="ARBA" id="ARBA00012513"/>
    </source>
</evidence>
<comment type="caution">
    <text evidence="10">Lacks conserved residue(s) required for the propagation of feature annotation.</text>
</comment>
<feature type="region of interest" description="Disordered" evidence="11">
    <location>
        <begin position="1220"/>
        <end position="1286"/>
    </location>
</feature>
<evidence type="ECO:0000256" key="2">
    <source>
        <dbReference type="ARBA" id="ARBA00022527"/>
    </source>
</evidence>
<feature type="region of interest" description="Disordered" evidence="11">
    <location>
        <begin position="1405"/>
        <end position="1424"/>
    </location>
</feature>
<feature type="compositionally biased region" description="Polar residues" evidence="11">
    <location>
        <begin position="476"/>
        <end position="486"/>
    </location>
</feature>
<keyword evidence="5" id="KW-0547">Nucleotide-binding</keyword>
<evidence type="ECO:0000256" key="7">
    <source>
        <dbReference type="ARBA" id="ARBA00022840"/>
    </source>
</evidence>
<dbReference type="EMBL" id="BTGD01000001">
    <property type="protein sequence ID" value="GMM53923.1"/>
    <property type="molecule type" value="Genomic_DNA"/>
</dbReference>
<feature type="compositionally biased region" description="Low complexity" evidence="11">
    <location>
        <begin position="535"/>
        <end position="544"/>
    </location>
</feature>
<feature type="compositionally biased region" description="Polar residues" evidence="11">
    <location>
        <begin position="1031"/>
        <end position="1041"/>
    </location>
</feature>
<feature type="compositionally biased region" description="Polar residues" evidence="11">
    <location>
        <begin position="919"/>
        <end position="942"/>
    </location>
</feature>
<feature type="region of interest" description="Disordered" evidence="11">
    <location>
        <begin position="1299"/>
        <end position="1339"/>
    </location>
</feature>